<evidence type="ECO:0000256" key="6">
    <source>
        <dbReference type="ARBA" id="ARBA00023033"/>
    </source>
</evidence>
<dbReference type="Pfam" id="PF01494">
    <property type="entry name" value="FAD_binding_3"/>
    <property type="match status" value="1"/>
</dbReference>
<dbReference type="InterPro" id="IPR036188">
    <property type="entry name" value="FAD/NAD-bd_sf"/>
</dbReference>
<feature type="domain" description="FAD-binding" evidence="7">
    <location>
        <begin position="129"/>
        <end position="176"/>
    </location>
</feature>
<dbReference type="InterPro" id="IPR050562">
    <property type="entry name" value="FAD_mOase_fung"/>
</dbReference>
<evidence type="ECO:0000313" key="9">
    <source>
        <dbReference type="Proteomes" id="UP000253664"/>
    </source>
</evidence>
<dbReference type="PANTHER" id="PTHR47356:SF2">
    <property type="entry name" value="FAD-BINDING DOMAIN-CONTAINING PROTEIN-RELATED"/>
    <property type="match status" value="1"/>
</dbReference>
<dbReference type="AlphaFoldDB" id="A0A367L8V8"/>
<evidence type="ECO:0000256" key="5">
    <source>
        <dbReference type="ARBA" id="ARBA00023002"/>
    </source>
</evidence>
<protein>
    <recommendedName>
        <fullName evidence="7">FAD-binding domain-containing protein</fullName>
    </recommendedName>
</protein>
<evidence type="ECO:0000259" key="7">
    <source>
        <dbReference type="Pfam" id="PF01494"/>
    </source>
</evidence>
<dbReference type="EMBL" id="LKCN02000011">
    <property type="protein sequence ID" value="RCI10860.1"/>
    <property type="molecule type" value="Genomic_DNA"/>
</dbReference>
<dbReference type="STRING" id="1330021.A0A367L8V8"/>
<proteinExistence type="inferred from homology"/>
<dbReference type="PANTHER" id="PTHR47356">
    <property type="entry name" value="FAD-DEPENDENT MONOOXYGENASE ASQG-RELATED"/>
    <property type="match status" value="1"/>
</dbReference>
<dbReference type="Pfam" id="PF13450">
    <property type="entry name" value="NAD_binding_8"/>
    <property type="match status" value="1"/>
</dbReference>
<dbReference type="Gene3D" id="3.50.50.60">
    <property type="entry name" value="FAD/NAD(P)-binding domain"/>
    <property type="match status" value="2"/>
</dbReference>
<evidence type="ECO:0000256" key="4">
    <source>
        <dbReference type="ARBA" id="ARBA00022827"/>
    </source>
</evidence>
<keyword evidence="3" id="KW-0285">Flavoprotein</keyword>
<keyword evidence="4" id="KW-0274">FAD</keyword>
<organism evidence="8 9">
    <name type="scientific">Ophiocordyceps polyrhachis-furcata BCC 54312</name>
    <dbReference type="NCBI Taxonomy" id="1330021"/>
    <lineage>
        <taxon>Eukaryota</taxon>
        <taxon>Fungi</taxon>
        <taxon>Dikarya</taxon>
        <taxon>Ascomycota</taxon>
        <taxon>Pezizomycotina</taxon>
        <taxon>Sordariomycetes</taxon>
        <taxon>Hypocreomycetidae</taxon>
        <taxon>Hypocreales</taxon>
        <taxon>Ophiocordycipitaceae</taxon>
        <taxon>Ophiocordyceps</taxon>
    </lineage>
</organism>
<dbReference type="Proteomes" id="UP000253664">
    <property type="component" value="Unassembled WGS sequence"/>
</dbReference>
<evidence type="ECO:0000256" key="2">
    <source>
        <dbReference type="ARBA" id="ARBA00007992"/>
    </source>
</evidence>
<dbReference type="GO" id="GO:0071949">
    <property type="term" value="F:FAD binding"/>
    <property type="evidence" value="ECO:0007669"/>
    <property type="project" value="InterPro"/>
</dbReference>
<sequence>MLSRVPGSVVGAGIGGLVMAHALHRADIDYVVVEKYAQVGLPTGSVASIWPGSQRILHQLGLLEKIQGVPDRALATDSDGLHRKTKYTADNADEAAAGFAGLPMDEAIVFGDLWKTKIRGGMGNVEGCHERWHHGRIVLVGDAVHCVTPLIGVGGNMCIESVAVLANALKEAVVANAEKGGGESRLSLLELETALERHQERRLARALNTWALDELRVAVPVALAVTHAACFPIPN</sequence>
<comment type="cofactor">
    <cofactor evidence="1">
        <name>FAD</name>
        <dbReference type="ChEBI" id="CHEBI:57692"/>
    </cofactor>
</comment>
<keyword evidence="9" id="KW-1185">Reference proteome</keyword>
<evidence type="ECO:0000256" key="1">
    <source>
        <dbReference type="ARBA" id="ARBA00001974"/>
    </source>
</evidence>
<dbReference type="SUPFAM" id="SSF51905">
    <property type="entry name" value="FAD/NAD(P)-binding domain"/>
    <property type="match status" value="1"/>
</dbReference>
<accession>A0A367L8V8</accession>
<comment type="caution">
    <text evidence="8">The sequence shown here is derived from an EMBL/GenBank/DDBJ whole genome shotgun (WGS) entry which is preliminary data.</text>
</comment>
<evidence type="ECO:0000256" key="3">
    <source>
        <dbReference type="ARBA" id="ARBA00022630"/>
    </source>
</evidence>
<keyword evidence="6" id="KW-0503">Monooxygenase</keyword>
<dbReference type="InterPro" id="IPR002938">
    <property type="entry name" value="FAD-bd"/>
</dbReference>
<keyword evidence="5" id="KW-0560">Oxidoreductase</keyword>
<comment type="similarity">
    <text evidence="2">Belongs to the paxM FAD-dependent monooxygenase family.</text>
</comment>
<dbReference type="OrthoDB" id="2431938at2759"/>
<name>A0A367L8V8_9HYPO</name>
<gene>
    <name evidence="8" type="ORF">L249_5190</name>
</gene>
<evidence type="ECO:0000313" key="8">
    <source>
        <dbReference type="EMBL" id="RCI10860.1"/>
    </source>
</evidence>
<reference evidence="8 9" key="1">
    <citation type="journal article" date="2015" name="BMC Genomics">
        <title>Insights from the genome of Ophiocordyceps polyrhachis-furcata to pathogenicity and host specificity in insect fungi.</title>
        <authorList>
            <person name="Wichadakul D."/>
            <person name="Kobmoo N."/>
            <person name="Ingsriswang S."/>
            <person name="Tangphatsornruang S."/>
            <person name="Chantasingh D."/>
            <person name="Luangsa-ard J.J."/>
            <person name="Eurwilaichitr L."/>
        </authorList>
    </citation>
    <scope>NUCLEOTIDE SEQUENCE [LARGE SCALE GENOMIC DNA]</scope>
    <source>
        <strain evidence="8 9">BCC 54312</strain>
    </source>
</reference>
<dbReference type="GO" id="GO:0004497">
    <property type="term" value="F:monooxygenase activity"/>
    <property type="evidence" value="ECO:0007669"/>
    <property type="project" value="UniProtKB-KW"/>
</dbReference>